<keyword evidence="12" id="KW-1185">Reference proteome</keyword>
<evidence type="ECO:0000256" key="3">
    <source>
        <dbReference type="ARBA" id="ARBA00023315"/>
    </source>
</evidence>
<comment type="subcellular location">
    <subcellularLocation>
        <location evidence="5">Cytoplasm</location>
    </subcellularLocation>
</comment>
<evidence type="ECO:0000256" key="5">
    <source>
        <dbReference type="HAMAP-Rule" id="MF_00013"/>
    </source>
</evidence>
<comment type="function">
    <text evidence="4 5 6">Catalyzes the transfer of endogenously produced octanoic acid from octanoyl-acyl-carrier-protein onto the lipoyl domains of lipoate-dependent enzymes. Lipoyl-ACP can also act as a substrate although octanoyl-ACP is likely to be the physiological substrate.</text>
</comment>
<dbReference type="InterPro" id="IPR045864">
    <property type="entry name" value="aa-tRNA-synth_II/BPL/LPL"/>
</dbReference>
<evidence type="ECO:0000313" key="12">
    <source>
        <dbReference type="Proteomes" id="UP000011744"/>
    </source>
</evidence>
<evidence type="ECO:0000256" key="6">
    <source>
        <dbReference type="PIRNR" id="PIRNR016262"/>
    </source>
</evidence>
<dbReference type="AlphaFoldDB" id="M2YB93"/>
<evidence type="ECO:0000256" key="1">
    <source>
        <dbReference type="ARBA" id="ARBA00004821"/>
    </source>
</evidence>
<dbReference type="SUPFAM" id="SSF55681">
    <property type="entry name" value="Class II aaRS and biotin synthetases"/>
    <property type="match status" value="1"/>
</dbReference>
<organism evidence="11 12">
    <name type="scientific">Paramagnetospirillum caucaseum</name>
    <dbReference type="NCBI Taxonomy" id="1244869"/>
    <lineage>
        <taxon>Bacteria</taxon>
        <taxon>Pseudomonadati</taxon>
        <taxon>Pseudomonadota</taxon>
        <taxon>Alphaproteobacteria</taxon>
        <taxon>Rhodospirillales</taxon>
        <taxon>Magnetospirillaceae</taxon>
        <taxon>Paramagnetospirillum</taxon>
    </lineage>
</organism>
<dbReference type="EC" id="2.3.1.181" evidence="5 6"/>
<dbReference type="PIRSF" id="PIRSF016262">
    <property type="entry name" value="LPLase"/>
    <property type="match status" value="1"/>
</dbReference>
<dbReference type="PATRIC" id="fig|1244869.3.peg.1800"/>
<protein>
    <recommendedName>
        <fullName evidence="5 6">Octanoyltransferase</fullName>
        <ecNumber evidence="5 6">2.3.1.181</ecNumber>
    </recommendedName>
    <alternativeName>
        <fullName evidence="5">Lipoate-protein ligase B</fullName>
    </alternativeName>
    <alternativeName>
        <fullName evidence="5">Lipoyl/octanoyl transferase</fullName>
    </alternativeName>
    <alternativeName>
        <fullName evidence="5">Octanoyl-[acyl-carrier-protein]-protein N-octanoyltransferase</fullName>
    </alternativeName>
</protein>
<dbReference type="NCBIfam" id="NF010921">
    <property type="entry name" value="PRK14341.1"/>
    <property type="match status" value="1"/>
</dbReference>
<accession>M2YB93</accession>
<evidence type="ECO:0000313" key="11">
    <source>
        <dbReference type="EMBL" id="EME70296.1"/>
    </source>
</evidence>
<comment type="pathway">
    <text evidence="1 5 6">Protein modification; protein lipoylation via endogenous pathway; protein N(6)-(lipoyl)lysine from octanoyl-[acyl-carrier-protein]: step 1/2.</text>
</comment>
<keyword evidence="11" id="KW-0436">Ligase</keyword>
<name>M2YB93_9PROT</name>
<comment type="catalytic activity">
    <reaction evidence="5 6">
        <text>octanoyl-[ACP] + L-lysyl-[protein] = N(6)-octanoyl-L-lysyl-[protein] + holo-[ACP] + H(+)</text>
        <dbReference type="Rhea" id="RHEA:17665"/>
        <dbReference type="Rhea" id="RHEA-COMP:9636"/>
        <dbReference type="Rhea" id="RHEA-COMP:9685"/>
        <dbReference type="Rhea" id="RHEA-COMP:9752"/>
        <dbReference type="Rhea" id="RHEA-COMP:9928"/>
        <dbReference type="ChEBI" id="CHEBI:15378"/>
        <dbReference type="ChEBI" id="CHEBI:29969"/>
        <dbReference type="ChEBI" id="CHEBI:64479"/>
        <dbReference type="ChEBI" id="CHEBI:78463"/>
        <dbReference type="ChEBI" id="CHEBI:78809"/>
        <dbReference type="EC" id="2.3.1.181"/>
    </reaction>
</comment>
<dbReference type="EMBL" id="AONQ01000019">
    <property type="protein sequence ID" value="EME70296.1"/>
    <property type="molecule type" value="Genomic_DNA"/>
</dbReference>
<comment type="caution">
    <text evidence="11">The sequence shown here is derived from an EMBL/GenBank/DDBJ whole genome shotgun (WGS) entry which is preliminary data.</text>
</comment>
<evidence type="ECO:0000256" key="4">
    <source>
        <dbReference type="ARBA" id="ARBA00024732"/>
    </source>
</evidence>
<dbReference type="GO" id="GO:0033819">
    <property type="term" value="F:lipoyl(octanoyl) transferase activity"/>
    <property type="evidence" value="ECO:0007669"/>
    <property type="project" value="UniProtKB-EC"/>
</dbReference>
<dbReference type="InterPro" id="IPR020605">
    <property type="entry name" value="Octanoyltransferase_CS"/>
</dbReference>
<dbReference type="STRING" id="1244869.H261_08923"/>
<proteinExistence type="inferred from homology"/>
<reference evidence="11 12" key="1">
    <citation type="journal article" date="2014" name="Genome Announc.">
        <title>Draft Genome Sequence of Magnetospirillum sp. Strain SO-1, a Freshwater Magnetotactic Bacterium Isolated from the Ol'khovka River, Russia.</title>
        <authorList>
            <person name="Grouzdev D.S."/>
            <person name="Dziuba M.V."/>
            <person name="Sukhacheva M.S."/>
            <person name="Mardanov A.V."/>
            <person name="Beletskiy A.V."/>
            <person name="Kuznetsov B.B."/>
            <person name="Skryabin K.G."/>
        </authorList>
    </citation>
    <scope>NUCLEOTIDE SEQUENCE [LARGE SCALE GENOMIC DNA]</scope>
    <source>
        <strain evidence="11 12">SO-1</strain>
    </source>
</reference>
<dbReference type="Pfam" id="PF21948">
    <property type="entry name" value="LplA-B_cat"/>
    <property type="match status" value="1"/>
</dbReference>
<comment type="miscellaneous">
    <text evidence="5">In the reaction, the free carboxyl group of octanoic acid is attached via an amide linkage to the epsilon-amino group of a specific lysine residue of lipoyl domains of lipoate-dependent enzymes.</text>
</comment>
<dbReference type="eggNOG" id="COG0321">
    <property type="taxonomic scope" value="Bacteria"/>
</dbReference>
<dbReference type="InterPro" id="IPR000544">
    <property type="entry name" value="Octanoyltransferase"/>
</dbReference>
<dbReference type="RefSeq" id="WP_008616618.1">
    <property type="nucleotide sequence ID" value="NZ_AONQ01000019.1"/>
</dbReference>
<feature type="site" description="Lowers pKa of active site Cys" evidence="5 9">
    <location>
        <position position="141"/>
    </location>
</feature>
<feature type="binding site" evidence="5 8">
    <location>
        <begin position="157"/>
        <end position="159"/>
    </location>
    <ligand>
        <name>substrate</name>
    </ligand>
</feature>
<dbReference type="NCBIfam" id="NF010925">
    <property type="entry name" value="PRK14345.1"/>
    <property type="match status" value="1"/>
</dbReference>
<evidence type="ECO:0000256" key="9">
    <source>
        <dbReference type="PIRSR" id="PIRSR016262-3"/>
    </source>
</evidence>
<dbReference type="Proteomes" id="UP000011744">
    <property type="component" value="Unassembled WGS sequence"/>
</dbReference>
<evidence type="ECO:0000259" key="10">
    <source>
        <dbReference type="PROSITE" id="PS51733"/>
    </source>
</evidence>
<keyword evidence="3 5" id="KW-0012">Acyltransferase</keyword>
<dbReference type="GO" id="GO:0009249">
    <property type="term" value="P:protein lipoylation"/>
    <property type="evidence" value="ECO:0007669"/>
    <property type="project" value="InterPro"/>
</dbReference>
<feature type="binding site" evidence="5 8">
    <location>
        <begin position="144"/>
        <end position="146"/>
    </location>
    <ligand>
        <name>substrate</name>
    </ligand>
</feature>
<dbReference type="UniPathway" id="UPA00538">
    <property type="reaction ID" value="UER00592"/>
</dbReference>
<sequence>MNSPVEWRISDFPVDYPQAVAAMEERVAAIRAGTAPELVWLLEHPPLYTAGTSADPRDLVEPERFPVFESGRGGQYTYHGPGQRVAYVLLDLKKRGADVRAYVCNLEEWLIRTLARFVVRGERRPGRVGIWVERPGGREDKIAAIGVRVRHWVTFHGIALNVDPDLSHFAGIVPCGIREHGVTSLWNLGLTPTMEDVDCALMATFPEVFGRETDRPYIPPAG</sequence>
<dbReference type="PANTHER" id="PTHR10993">
    <property type="entry name" value="OCTANOYLTRANSFERASE"/>
    <property type="match status" value="1"/>
</dbReference>
<evidence type="ECO:0000256" key="8">
    <source>
        <dbReference type="PIRSR" id="PIRSR016262-2"/>
    </source>
</evidence>
<dbReference type="Gene3D" id="3.30.930.10">
    <property type="entry name" value="Bira Bifunctional Protein, Domain 2"/>
    <property type="match status" value="1"/>
</dbReference>
<feature type="binding site" evidence="5 8">
    <location>
        <begin position="72"/>
        <end position="79"/>
    </location>
    <ligand>
        <name>substrate</name>
    </ligand>
</feature>
<keyword evidence="5" id="KW-0963">Cytoplasm</keyword>
<dbReference type="PANTHER" id="PTHR10993:SF7">
    <property type="entry name" value="LIPOYLTRANSFERASE 2, MITOCHONDRIAL-RELATED"/>
    <property type="match status" value="1"/>
</dbReference>
<dbReference type="GO" id="GO:0016874">
    <property type="term" value="F:ligase activity"/>
    <property type="evidence" value="ECO:0007669"/>
    <property type="project" value="UniProtKB-KW"/>
</dbReference>
<dbReference type="GO" id="GO:0005737">
    <property type="term" value="C:cytoplasm"/>
    <property type="evidence" value="ECO:0007669"/>
    <property type="project" value="UniProtKB-SubCell"/>
</dbReference>
<dbReference type="PROSITE" id="PS51733">
    <property type="entry name" value="BPL_LPL_CATALYTIC"/>
    <property type="match status" value="1"/>
</dbReference>
<dbReference type="OrthoDB" id="9787061at2"/>
<evidence type="ECO:0000256" key="7">
    <source>
        <dbReference type="PIRSR" id="PIRSR016262-1"/>
    </source>
</evidence>
<gene>
    <name evidence="5" type="primary">lipB</name>
    <name evidence="11" type="ORF">H261_08923</name>
</gene>
<feature type="active site" description="Acyl-thioester intermediate" evidence="5 7">
    <location>
        <position position="175"/>
    </location>
</feature>
<keyword evidence="2 5" id="KW-0808">Transferase</keyword>
<feature type="domain" description="BPL/LPL catalytic" evidence="10">
    <location>
        <begin position="33"/>
        <end position="213"/>
    </location>
</feature>
<dbReference type="InterPro" id="IPR004143">
    <property type="entry name" value="BPL_LPL_catalytic"/>
</dbReference>
<evidence type="ECO:0000256" key="2">
    <source>
        <dbReference type="ARBA" id="ARBA00022679"/>
    </source>
</evidence>
<dbReference type="HAMAP" id="MF_00013">
    <property type="entry name" value="LipB"/>
    <property type="match status" value="1"/>
</dbReference>
<dbReference type="PROSITE" id="PS01313">
    <property type="entry name" value="LIPB"/>
    <property type="match status" value="1"/>
</dbReference>
<dbReference type="NCBIfam" id="TIGR00214">
    <property type="entry name" value="lipB"/>
    <property type="match status" value="1"/>
</dbReference>
<comment type="similarity">
    <text evidence="5 6">Belongs to the LipB family.</text>
</comment>
<dbReference type="CDD" id="cd16444">
    <property type="entry name" value="LipB"/>
    <property type="match status" value="1"/>
</dbReference>